<evidence type="ECO:0000256" key="1">
    <source>
        <dbReference type="SAM" id="MobiDB-lite"/>
    </source>
</evidence>
<sequence>MADRLLGPSAHPRRPGRSRRAHPPDPLARLFLDVSGEVPDDASIARMRRVSAALNLRDNDALWSVLAVLEYYARLYEVMPDRIRKVGEGGLDTMRTEAREATDGLMAQHRDALARCKETIRLAEHMIREHEERYRTALAGLNEAALEALVDRAANRIARAAGNRLVGAFAIAAREQRARLDGAVAAFERATQEAGQQAQVGAQTLERRYWRALQAMMAVALVALGSAAATAVWLAVWRG</sequence>
<reference evidence="3 4" key="1">
    <citation type="submission" date="2016-01" db="EMBL/GenBank/DDBJ databases">
        <authorList>
            <person name="Oliw E.H."/>
        </authorList>
    </citation>
    <scope>NUCLEOTIDE SEQUENCE [LARGE SCALE GENOMIC DNA]</scope>
    <source>
        <strain evidence="3">LMG 22029</strain>
    </source>
</reference>
<evidence type="ECO:0000313" key="4">
    <source>
        <dbReference type="Proteomes" id="UP000054893"/>
    </source>
</evidence>
<proteinExistence type="predicted"/>
<feature type="region of interest" description="Disordered" evidence="1">
    <location>
        <begin position="1"/>
        <end position="25"/>
    </location>
</feature>
<feature type="transmembrane region" description="Helical" evidence="2">
    <location>
        <begin position="215"/>
        <end position="236"/>
    </location>
</feature>
<dbReference type="Proteomes" id="UP000054893">
    <property type="component" value="Unassembled WGS sequence"/>
</dbReference>
<feature type="compositionally biased region" description="Basic residues" evidence="1">
    <location>
        <begin position="11"/>
        <end position="21"/>
    </location>
</feature>
<accession>A0A158HMZ0</accession>
<name>A0A158HMZ0_CABSO</name>
<evidence type="ECO:0000256" key="2">
    <source>
        <dbReference type="SAM" id="Phobius"/>
    </source>
</evidence>
<protein>
    <submittedName>
        <fullName evidence="3">Uncharacterized protein</fullName>
    </submittedName>
</protein>
<dbReference type="AlphaFoldDB" id="A0A158HMZ0"/>
<organism evidence="3 4">
    <name type="scientific">Caballeronia sordidicola</name>
    <name type="common">Burkholderia sordidicola</name>
    <dbReference type="NCBI Taxonomy" id="196367"/>
    <lineage>
        <taxon>Bacteria</taxon>
        <taxon>Pseudomonadati</taxon>
        <taxon>Pseudomonadota</taxon>
        <taxon>Betaproteobacteria</taxon>
        <taxon>Burkholderiales</taxon>
        <taxon>Burkholderiaceae</taxon>
        <taxon>Caballeronia</taxon>
    </lineage>
</organism>
<keyword evidence="2" id="KW-0812">Transmembrane</keyword>
<dbReference type="RefSeq" id="WP_075643333.1">
    <property type="nucleotide sequence ID" value="NZ_FCOC02000018.1"/>
</dbReference>
<keyword evidence="2" id="KW-1133">Transmembrane helix</keyword>
<gene>
    <name evidence="3" type="ORF">AWB64_04807</name>
</gene>
<keyword evidence="2" id="KW-0472">Membrane</keyword>
<dbReference type="EMBL" id="FCOC02000018">
    <property type="protein sequence ID" value="SAL45379.1"/>
    <property type="molecule type" value="Genomic_DNA"/>
</dbReference>
<evidence type="ECO:0000313" key="3">
    <source>
        <dbReference type="EMBL" id="SAL45379.1"/>
    </source>
</evidence>